<protein>
    <submittedName>
        <fullName evidence="3">Uncharacterized protein</fullName>
    </submittedName>
</protein>
<evidence type="ECO:0000313" key="4">
    <source>
        <dbReference type="Proteomes" id="UP000807353"/>
    </source>
</evidence>
<proteinExistence type="predicted"/>
<organism evidence="3 4">
    <name type="scientific">Collybia nuda</name>
    <dbReference type="NCBI Taxonomy" id="64659"/>
    <lineage>
        <taxon>Eukaryota</taxon>
        <taxon>Fungi</taxon>
        <taxon>Dikarya</taxon>
        <taxon>Basidiomycota</taxon>
        <taxon>Agaricomycotina</taxon>
        <taxon>Agaricomycetes</taxon>
        <taxon>Agaricomycetidae</taxon>
        <taxon>Agaricales</taxon>
        <taxon>Tricholomatineae</taxon>
        <taxon>Clitocybaceae</taxon>
        <taxon>Collybia</taxon>
    </lineage>
</organism>
<gene>
    <name evidence="3" type="ORF">BDZ94DRAFT_1258179</name>
</gene>
<dbReference type="AlphaFoldDB" id="A0A9P5Y6L8"/>
<feature type="compositionally biased region" description="Basic and acidic residues" evidence="2">
    <location>
        <begin position="385"/>
        <end position="396"/>
    </location>
</feature>
<accession>A0A9P5Y6L8</accession>
<dbReference type="Proteomes" id="UP000807353">
    <property type="component" value="Unassembled WGS sequence"/>
</dbReference>
<keyword evidence="1" id="KW-0175">Coiled coil</keyword>
<name>A0A9P5Y6L8_9AGAR</name>
<feature type="region of interest" description="Disordered" evidence="2">
    <location>
        <begin position="385"/>
        <end position="411"/>
    </location>
</feature>
<keyword evidence="4" id="KW-1185">Reference proteome</keyword>
<feature type="coiled-coil region" evidence="1">
    <location>
        <begin position="14"/>
        <end position="50"/>
    </location>
</feature>
<dbReference type="OrthoDB" id="3060478at2759"/>
<sequence length="411" mass="47610">MMESLLNEILDIMASQLKTERENARLVHEIAEERKRASNLEASYKFEKDRAEAAEYGRGVFRSTAKWFAEEAKRIQNTLDNIQKQEADKSTEGTVGERITADPKSFENKFNELRSKYDTQLGENQTLRRVCREFETLVKELETENKATGRGILKKRAANRRRFLKMQTTHEGARRSQLVLPKAELSVNIYLEKPDFQEFLSKISIPPHHPQFHRLLPIQDGGVALNEYLPPILIDSRCSANFMYFRDRLIWPRSMNYALVFSPYGTIGTSSSVWERSTEASSMHGVVRELFYSKDGLVYYAGSFKCIKTSKWFPEGISLPRNVSAERIAELALMHHRSPDLYKERVTRAFADGTMKAECMVLECMGFNRYLYSALLEEYSSDRGLKRKRGYEDKESHKKQRNDNVVSRKGH</sequence>
<evidence type="ECO:0000313" key="3">
    <source>
        <dbReference type="EMBL" id="KAF9463639.1"/>
    </source>
</evidence>
<evidence type="ECO:0000256" key="1">
    <source>
        <dbReference type="SAM" id="Coils"/>
    </source>
</evidence>
<reference evidence="3" key="1">
    <citation type="submission" date="2020-11" db="EMBL/GenBank/DDBJ databases">
        <authorList>
            <consortium name="DOE Joint Genome Institute"/>
            <person name="Ahrendt S."/>
            <person name="Riley R."/>
            <person name="Andreopoulos W."/>
            <person name="Labutti K."/>
            <person name="Pangilinan J."/>
            <person name="Ruiz-Duenas F.J."/>
            <person name="Barrasa J.M."/>
            <person name="Sanchez-Garcia M."/>
            <person name="Camarero S."/>
            <person name="Miyauchi S."/>
            <person name="Serrano A."/>
            <person name="Linde D."/>
            <person name="Babiker R."/>
            <person name="Drula E."/>
            <person name="Ayuso-Fernandez I."/>
            <person name="Pacheco R."/>
            <person name="Padilla G."/>
            <person name="Ferreira P."/>
            <person name="Barriuso J."/>
            <person name="Kellner H."/>
            <person name="Castanera R."/>
            <person name="Alfaro M."/>
            <person name="Ramirez L."/>
            <person name="Pisabarro A.G."/>
            <person name="Kuo A."/>
            <person name="Tritt A."/>
            <person name="Lipzen A."/>
            <person name="He G."/>
            <person name="Yan M."/>
            <person name="Ng V."/>
            <person name="Cullen D."/>
            <person name="Martin F."/>
            <person name="Rosso M.-N."/>
            <person name="Henrissat B."/>
            <person name="Hibbett D."/>
            <person name="Martinez A.T."/>
            <person name="Grigoriev I.V."/>
        </authorList>
    </citation>
    <scope>NUCLEOTIDE SEQUENCE</scope>
    <source>
        <strain evidence="3">CBS 247.69</strain>
    </source>
</reference>
<comment type="caution">
    <text evidence="3">The sequence shown here is derived from an EMBL/GenBank/DDBJ whole genome shotgun (WGS) entry which is preliminary data.</text>
</comment>
<dbReference type="EMBL" id="MU150260">
    <property type="protein sequence ID" value="KAF9463639.1"/>
    <property type="molecule type" value="Genomic_DNA"/>
</dbReference>
<evidence type="ECO:0000256" key="2">
    <source>
        <dbReference type="SAM" id="MobiDB-lite"/>
    </source>
</evidence>